<evidence type="ECO:0000313" key="11">
    <source>
        <dbReference type="Proteomes" id="UP000682877"/>
    </source>
</evidence>
<evidence type="ECO:0000313" key="10">
    <source>
        <dbReference type="EMBL" id="CAE6066045.1"/>
    </source>
</evidence>
<sequence>MGCYNLRCPGFIQTSDTIVIGGSISPVSVFEGDQYEITVSVWKDQKSGNWWLSLGSNYSLVGYWPAPIFVNLAYADDVQWGGEIVNSNISGRHTTTQMGSGHFPDEGFGRVGYVRNLEIVDNNNEFQPVHIKVIATDPKFYTIKNMTGDDWGTYLFYGGSGFSQIHSGAGNAEYADVSECRAESGDPSCHNNKIAQKLKLIAIPSILVANMIGVSLPLLSRSIPALGRPDRDMFVIVKTLASSVILTTGFMHVLPDSFDDLTSKCLPEAPWRKFPFSTFISTVSALLALMIDSYAMRTSKREGEAVPLENGSNSVHTQEKVNDDKTSQLLRNRVIALVSELGIVVHSFVTGLAMGASDNKCTIRSLIAALCFHQLVEGMRLGGSILQAELKSNMNWIMVFFFPVTTQVGIALGMEIQKIYDETSPTSLIVVGILNACSAGLLIYMALVNLLAHEFFGRPNIQGNMKLHFLGYVAVFIGAGGMSLMAKWA</sequence>
<feature type="transmembrane region" description="Helical" evidence="8">
    <location>
        <begin position="232"/>
        <end position="254"/>
    </location>
</feature>
<dbReference type="Proteomes" id="UP000682877">
    <property type="component" value="Chromosome 5"/>
</dbReference>
<evidence type="ECO:0000256" key="7">
    <source>
        <dbReference type="ARBA" id="ARBA00023136"/>
    </source>
</evidence>
<evidence type="ECO:0000256" key="6">
    <source>
        <dbReference type="ARBA" id="ARBA00023065"/>
    </source>
</evidence>
<dbReference type="PANTHER" id="PTHR11040">
    <property type="entry name" value="ZINC/IRON TRANSPORTER"/>
    <property type="match status" value="1"/>
</dbReference>
<keyword evidence="11" id="KW-1185">Reference proteome</keyword>
<feature type="transmembrane region" description="Helical" evidence="8">
    <location>
        <begin position="467"/>
        <end position="486"/>
    </location>
</feature>
<comment type="caution">
    <text evidence="8">Lacks conserved residue(s) required for the propagation of feature annotation.</text>
</comment>
<feature type="transmembrane region" description="Helical" evidence="8">
    <location>
        <begin position="396"/>
        <end position="416"/>
    </location>
</feature>
<feature type="domain" description="Neprosin PEP catalytic" evidence="9">
    <location>
        <begin position="1"/>
        <end position="164"/>
    </location>
</feature>
<evidence type="ECO:0000256" key="8">
    <source>
        <dbReference type="RuleBase" id="RU362088"/>
    </source>
</evidence>
<reference evidence="10" key="1">
    <citation type="submission" date="2021-01" db="EMBL/GenBank/DDBJ databases">
        <authorList>
            <person name="Bezrukov I."/>
        </authorList>
    </citation>
    <scope>NUCLEOTIDE SEQUENCE</scope>
</reference>
<evidence type="ECO:0000256" key="2">
    <source>
        <dbReference type="ARBA" id="ARBA00006939"/>
    </source>
</evidence>
<proteinExistence type="inferred from homology"/>
<dbReference type="InterPro" id="IPR003689">
    <property type="entry name" value="ZIP"/>
</dbReference>
<dbReference type="Pfam" id="PF02535">
    <property type="entry name" value="Zip"/>
    <property type="match status" value="1"/>
</dbReference>
<dbReference type="InterPro" id="IPR004314">
    <property type="entry name" value="Neprosin"/>
</dbReference>
<accession>A0A8S2AB78</accession>
<organism evidence="10 11">
    <name type="scientific">Arabidopsis arenosa</name>
    <name type="common">Sand rock-cress</name>
    <name type="synonym">Cardaminopsis arenosa</name>
    <dbReference type="NCBI Taxonomy" id="38785"/>
    <lineage>
        <taxon>Eukaryota</taxon>
        <taxon>Viridiplantae</taxon>
        <taxon>Streptophyta</taxon>
        <taxon>Embryophyta</taxon>
        <taxon>Tracheophyta</taxon>
        <taxon>Spermatophyta</taxon>
        <taxon>Magnoliopsida</taxon>
        <taxon>eudicotyledons</taxon>
        <taxon>Gunneridae</taxon>
        <taxon>Pentapetalae</taxon>
        <taxon>rosids</taxon>
        <taxon>malvids</taxon>
        <taxon>Brassicales</taxon>
        <taxon>Brassicaceae</taxon>
        <taxon>Camelineae</taxon>
        <taxon>Arabidopsis</taxon>
    </lineage>
</organism>
<comment type="subcellular location">
    <subcellularLocation>
        <location evidence="1 8">Membrane</location>
        <topology evidence="1 8">Multi-pass membrane protein</topology>
    </subcellularLocation>
</comment>
<comment type="similarity">
    <text evidence="2 8">Belongs to the ZIP transporter (TC 2.A.5) family.</text>
</comment>
<gene>
    <name evidence="10" type="ORF">AARE701A_LOCUS11948</name>
</gene>
<dbReference type="GO" id="GO:0005385">
    <property type="term" value="F:zinc ion transmembrane transporter activity"/>
    <property type="evidence" value="ECO:0007669"/>
    <property type="project" value="InterPro"/>
</dbReference>
<protein>
    <recommendedName>
        <fullName evidence="9">Neprosin PEP catalytic domain-containing protein</fullName>
    </recommendedName>
</protein>
<keyword evidence="4 8" id="KW-0812">Transmembrane</keyword>
<dbReference type="InterPro" id="IPR004698">
    <property type="entry name" value="Zn/Fe_permease_fun/pln"/>
</dbReference>
<feature type="transmembrane region" description="Helical" evidence="8">
    <location>
        <begin position="334"/>
        <end position="356"/>
    </location>
</feature>
<evidence type="ECO:0000256" key="5">
    <source>
        <dbReference type="ARBA" id="ARBA00022989"/>
    </source>
</evidence>
<keyword evidence="5 8" id="KW-1133">Transmembrane helix</keyword>
<evidence type="ECO:0000256" key="1">
    <source>
        <dbReference type="ARBA" id="ARBA00004141"/>
    </source>
</evidence>
<dbReference type="Pfam" id="PF03080">
    <property type="entry name" value="Neprosin"/>
    <property type="match status" value="1"/>
</dbReference>
<keyword evidence="7 8" id="KW-0472">Membrane</keyword>
<dbReference type="NCBIfam" id="TIGR00820">
    <property type="entry name" value="zip"/>
    <property type="match status" value="1"/>
</dbReference>
<dbReference type="PANTHER" id="PTHR11040:SF41">
    <property type="entry name" value="ZINC TRANSPORTER 7"/>
    <property type="match status" value="1"/>
</dbReference>
<feature type="transmembrane region" description="Helical" evidence="8">
    <location>
        <begin position="428"/>
        <end position="447"/>
    </location>
</feature>
<dbReference type="EMBL" id="LR999455">
    <property type="protein sequence ID" value="CAE6066045.1"/>
    <property type="molecule type" value="Genomic_DNA"/>
</dbReference>
<feature type="transmembrane region" description="Helical" evidence="8">
    <location>
        <begin position="274"/>
        <end position="291"/>
    </location>
</feature>
<name>A0A8S2AB78_ARAAE</name>
<dbReference type="GO" id="GO:0005886">
    <property type="term" value="C:plasma membrane"/>
    <property type="evidence" value="ECO:0007669"/>
    <property type="project" value="TreeGrafter"/>
</dbReference>
<feature type="transmembrane region" description="Helical" evidence="8">
    <location>
        <begin position="200"/>
        <end position="220"/>
    </location>
</feature>
<keyword evidence="6 8" id="KW-0406">Ion transport</keyword>
<evidence type="ECO:0000259" key="9">
    <source>
        <dbReference type="PROSITE" id="PS52045"/>
    </source>
</evidence>
<dbReference type="AlphaFoldDB" id="A0A8S2AB78"/>
<evidence type="ECO:0000256" key="4">
    <source>
        <dbReference type="ARBA" id="ARBA00022692"/>
    </source>
</evidence>
<evidence type="ECO:0000256" key="3">
    <source>
        <dbReference type="ARBA" id="ARBA00022448"/>
    </source>
</evidence>
<dbReference type="PROSITE" id="PS52045">
    <property type="entry name" value="NEPROSIN_PEP_CD"/>
    <property type="match status" value="1"/>
</dbReference>
<keyword evidence="3 8" id="KW-0813">Transport</keyword>